<dbReference type="PANTHER" id="PTHR21818:SF0">
    <property type="entry name" value="FANCONI ANEMIA GROUP I PROTEIN"/>
    <property type="match status" value="1"/>
</dbReference>
<reference evidence="2" key="1">
    <citation type="submission" date="2022-03" db="EMBL/GenBank/DDBJ databases">
        <authorList>
            <person name="Lindestad O."/>
        </authorList>
    </citation>
    <scope>NUCLEOTIDE SEQUENCE</scope>
</reference>
<name>A0A8S4S3Z4_9NEOP</name>
<evidence type="ECO:0000313" key="3">
    <source>
        <dbReference type="Proteomes" id="UP000838756"/>
    </source>
</evidence>
<dbReference type="Proteomes" id="UP000838756">
    <property type="component" value="Unassembled WGS sequence"/>
</dbReference>
<gene>
    <name evidence="2" type="primary">jg13637</name>
    <name evidence="2" type="ORF">PAEG_LOCUS22106</name>
</gene>
<dbReference type="PANTHER" id="PTHR21818">
    <property type="entry name" value="BC025462 PROTEIN"/>
    <property type="match status" value="1"/>
</dbReference>
<dbReference type="Pfam" id="PF14676">
    <property type="entry name" value="FANCI_S2"/>
    <property type="match status" value="1"/>
</dbReference>
<dbReference type="AlphaFoldDB" id="A0A8S4S3Z4"/>
<comment type="caution">
    <text evidence="2">The sequence shown here is derived from an EMBL/GenBank/DDBJ whole genome shotgun (WGS) entry which is preliminary data.</text>
</comment>
<dbReference type="GO" id="GO:0070182">
    <property type="term" value="F:DNA polymerase binding"/>
    <property type="evidence" value="ECO:0007669"/>
    <property type="project" value="TreeGrafter"/>
</dbReference>
<dbReference type="GO" id="GO:0006281">
    <property type="term" value="P:DNA repair"/>
    <property type="evidence" value="ECO:0007669"/>
    <property type="project" value="InterPro"/>
</dbReference>
<dbReference type="EMBL" id="CAKXAJ010026013">
    <property type="protein sequence ID" value="CAH2250691.1"/>
    <property type="molecule type" value="Genomic_DNA"/>
</dbReference>
<sequence>MEIVLSHLSNYFNLKLYNSLGPQQQDSESTTIDMDDIVQHSTKELSQCLSTCLYHFTQGALDAEIIRKHIKKWPKIQLLRSPFLIDLALAVSDKGATFRTECLDAIKSAIEFHVRDGLRRKESAWVRGSDSPDVDVPVLLKVLTNESTNHRQFTVLGLINLAFSLLSVSRIKPTAPACWSNGKLILVRLSKSQPETASHILSQLADRLLGATEQQYSDCLFVLCKLTPVSVERCPQLTTILENCQPVGDYIHAAQTYAAVRPLISFSTRVRDSLVMVCRKGLYSRESLYRCLALSGFLTVLKEIKLSKGPLSRSQNSDQYSANSYLTQLTVDFHATNQGTA</sequence>
<evidence type="ECO:0000313" key="2">
    <source>
        <dbReference type="EMBL" id="CAH2250691.1"/>
    </source>
</evidence>
<organism evidence="2 3">
    <name type="scientific">Pararge aegeria aegeria</name>
    <dbReference type="NCBI Taxonomy" id="348720"/>
    <lineage>
        <taxon>Eukaryota</taxon>
        <taxon>Metazoa</taxon>
        <taxon>Ecdysozoa</taxon>
        <taxon>Arthropoda</taxon>
        <taxon>Hexapoda</taxon>
        <taxon>Insecta</taxon>
        <taxon>Pterygota</taxon>
        <taxon>Neoptera</taxon>
        <taxon>Endopterygota</taxon>
        <taxon>Lepidoptera</taxon>
        <taxon>Glossata</taxon>
        <taxon>Ditrysia</taxon>
        <taxon>Papilionoidea</taxon>
        <taxon>Nymphalidae</taxon>
        <taxon>Satyrinae</taxon>
        <taxon>Satyrini</taxon>
        <taxon>Parargina</taxon>
        <taxon>Pararge</taxon>
    </lineage>
</organism>
<dbReference type="InterPro" id="IPR026171">
    <property type="entry name" value="FANCI"/>
</dbReference>
<feature type="domain" description="FANCI solenoid 2" evidence="1">
    <location>
        <begin position="156"/>
        <end position="298"/>
    </location>
</feature>
<accession>A0A8S4S3Z4</accession>
<proteinExistence type="predicted"/>
<evidence type="ECO:0000259" key="1">
    <source>
        <dbReference type="Pfam" id="PF14676"/>
    </source>
</evidence>
<dbReference type="InterPro" id="IPR029315">
    <property type="entry name" value="FANCI_S2"/>
</dbReference>
<keyword evidence="3" id="KW-1185">Reference proteome</keyword>
<dbReference type="OrthoDB" id="195089at2759"/>
<protein>
    <submittedName>
        <fullName evidence="2">Jg13637 protein</fullName>
    </submittedName>
</protein>